<feature type="compositionally biased region" description="Basic and acidic residues" evidence="5">
    <location>
        <begin position="781"/>
        <end position="794"/>
    </location>
</feature>
<dbReference type="OrthoDB" id="313454at2759"/>
<comment type="caution">
    <text evidence="8">The sequence shown here is derived from an EMBL/GenBank/DDBJ whole genome shotgun (WGS) entry which is preliminary data.</text>
</comment>
<sequence length="1713" mass="188451">MSSLTKVRWAKAAASSRSLLVTTARLCSQKDDPFTDKHMLLSRLRSEEFTTTAEKFHGELLRLVTTGTSRSMSPSVWPIVANMAAKHHQRKALPDEVVTEILDVVGARHTSWDGRLAAYAIGSFAKLCRSNPRLITVLGPLLDHHLAPARGGSNWTDVEGICLRLFHIYRKHPREDSFIHIFLPPLHKRLRAALDGAGPLPAATELDGILNLTALLGQQGVQASVLIVELLERVGAKGQPAAIVHACLSLAESAAIQPLVARCILIADSRDLRSAKELSTLLSLLASTPHADQFNAAKLHLLQSPLLHGDDEGLSADEVALIARSLAGIGQADGAGEDLENVLWRIGQRLFGSSLKGLPAASVIAFMRAVTWCTDGSGPSDPTIQFFDNLGPYLLEKRYPPDAAPNRSDLVTVAVSLARINHRDVPLLVALSSLLRPHVPRLTAAECVAVISSYSRLEQREADFLTLVSHRLLACDSLGDATPGVFELTSSAESVKKRRQRHEALPRPSSGDGVTTEQLCVAVSSLGAMDVISPDFARWVTTKVRRYPPDRITSSSVRDIIVGLTRTGKTDAVLFDRLLGCLQLESVSGVVLGALVSALRHVGYRKTDFIKSAVSVARDPVAAALVYHAIAGLDLAAELDTQGMPGLDELLEASNSRPIVLSGAMEYFIEILGRRGSPPLEIIGKGFAAAKDGRVYLTLTIDGSGVVAQTDPVDMSSESPLLDFSNQPDIHIPLRGAAAESEMGERGHSDSIALKQVIAAEGKFAVDTSTHEATVETESGLTERRDSRDSDALERSVNPLVAASSPCTLEGDETVCSPDPAAISPQLEGRKLLREITDKLVTSNPGHVRAGGVEGVDGRSKETSKGGMTTAITGPASMKEFYDQMQRWSLMCGPYREIHDTMHDIAHWKGDTAKTWLFLLVSTIACLHPGWVLPSLPWVAIGFWYLRLIKRIQETALRQRRKSSTAETEGRKRDTDKDTESKAARQEREVELNLQYNQTVTQQGLRMLESFRNINPREALVMSAILAILLTIGFLLVPFNLVVLLSIYATLGYNMLSDEMAENLRRFTLHHFEGIMDRFLSRSASARQLVEIVQTVSEDSPKAQQAASAVTAKHERRSPSGETGDGALSELARSRSSGDKARVFVTYENQRWWVTGGWGHHTFAGERSAWSDEYGQFYCPKESFQLPKGPGRWEWTSLWYVDRSADGDVEGWEDAVAAFQGDVDKISRQLNRLIRMEQERRTDASLIRSYSREEGTRSEENHEVHSEAVPSLAPASTTARGAAAQPYKTASEHKGNGEPRRIYIFTYGGPPAWSPPVQMPLGFCLGMESALQQELMVEVLGPSGQGKADGKKFSDPKALKPFVLLTRLKALPPDALMLFNDALDVWFTPHSSEGAFVDAFEKELQIPDDTILVSAERNCWPPADRMPYCRDYPPNKHGTTYKYANTGGWMGRVKTSVFLLQAWTACILDGKDEQGCVQWFYRDALESRKYREGVGAFKIALDDTQRVWQTLWGTKFANAEPAFRQVDAAGFGEEESGKLVNPETSTRPLVAHFNGPKDTLVYWMKVPFLGAFDVLKWRNYYQLEPAFQEGKINFWGETRDFYRDICPHNFLPRLPSKKVTQGQRWRSDYKCSEVCLGKDWRCAADTRSNPPKAPEVTVDGTPFARGGVMAECDPSSASPCCSSTGWCGGSSAHCDCPDCIDYRKVARMRRAEA</sequence>
<evidence type="ECO:0000256" key="1">
    <source>
        <dbReference type="ARBA" id="ARBA00004127"/>
    </source>
</evidence>
<proteinExistence type="predicted"/>
<name>A0A7J6PNT2_PEROL</name>
<dbReference type="Proteomes" id="UP000541610">
    <property type="component" value="Unassembled WGS sequence"/>
</dbReference>
<protein>
    <submittedName>
        <fullName evidence="8">Peroxisome- protein</fullName>
    </submittedName>
</protein>
<reference evidence="8 9" key="1">
    <citation type="submission" date="2020-04" db="EMBL/GenBank/DDBJ databases">
        <title>Perkinsus olseni comparative genomics.</title>
        <authorList>
            <person name="Bogema D.R."/>
        </authorList>
    </citation>
    <scope>NUCLEOTIDE SEQUENCE [LARGE SCALE GENOMIC DNA]</scope>
    <source>
        <strain evidence="8">00978-12</strain>
    </source>
</reference>
<dbReference type="InterPro" id="IPR006614">
    <property type="entry name" value="Peroxin/Ferlin"/>
</dbReference>
<feature type="compositionally biased region" description="Basic and acidic residues" evidence="5">
    <location>
        <begin position="1250"/>
        <end position="1266"/>
    </location>
</feature>
<dbReference type="InterPro" id="IPR057589">
    <property type="entry name" value="GT_PLOD"/>
</dbReference>
<dbReference type="GO" id="GO:0012505">
    <property type="term" value="C:endomembrane system"/>
    <property type="evidence" value="ECO:0007669"/>
    <property type="project" value="UniProtKB-SubCell"/>
</dbReference>
<comment type="subcellular location">
    <subcellularLocation>
        <location evidence="1">Endomembrane system</location>
        <topology evidence="1">Multi-pass membrane protein</topology>
    </subcellularLocation>
</comment>
<dbReference type="PANTHER" id="PTHR31679:SF2">
    <property type="entry name" value="PEROXISOMAL MEMBRANE PROTEIN PEX30-RELATED"/>
    <property type="match status" value="1"/>
</dbReference>
<dbReference type="Pfam" id="PF25342">
    <property type="entry name" value="GT_PLOD"/>
    <property type="match status" value="1"/>
</dbReference>
<dbReference type="GO" id="GO:0005778">
    <property type="term" value="C:peroxisomal membrane"/>
    <property type="evidence" value="ECO:0007669"/>
    <property type="project" value="TreeGrafter"/>
</dbReference>
<feature type="region of interest" description="Disordered" evidence="5">
    <location>
        <begin position="959"/>
        <end position="986"/>
    </location>
</feature>
<evidence type="ECO:0000256" key="6">
    <source>
        <dbReference type="SAM" id="Phobius"/>
    </source>
</evidence>
<dbReference type="CDD" id="cd22997">
    <property type="entry name" value="GT_LH"/>
    <property type="match status" value="1"/>
</dbReference>
<evidence type="ECO:0000256" key="5">
    <source>
        <dbReference type="SAM" id="MobiDB-lite"/>
    </source>
</evidence>
<keyword evidence="2 6" id="KW-0812">Transmembrane</keyword>
<dbReference type="SMART" id="SM00693">
    <property type="entry name" value="DysFN"/>
    <property type="match status" value="1"/>
</dbReference>
<evidence type="ECO:0000313" key="8">
    <source>
        <dbReference type="EMBL" id="KAF4697171.1"/>
    </source>
</evidence>
<evidence type="ECO:0000256" key="2">
    <source>
        <dbReference type="ARBA" id="ARBA00022692"/>
    </source>
</evidence>
<feature type="transmembrane region" description="Helical" evidence="6">
    <location>
        <begin position="1020"/>
        <end position="1048"/>
    </location>
</feature>
<feature type="region of interest" description="Disordered" evidence="5">
    <location>
        <begin position="1248"/>
        <end position="1294"/>
    </location>
</feature>
<dbReference type="GO" id="GO:0007031">
    <property type="term" value="P:peroxisome organization"/>
    <property type="evidence" value="ECO:0007669"/>
    <property type="project" value="TreeGrafter"/>
</dbReference>
<dbReference type="InterPro" id="IPR052646">
    <property type="entry name" value="Peroxisomal_PEX28-32"/>
</dbReference>
<organism evidence="8 9">
    <name type="scientific">Perkinsus olseni</name>
    <name type="common">Perkinsus atlanticus</name>
    <dbReference type="NCBI Taxonomy" id="32597"/>
    <lineage>
        <taxon>Eukaryota</taxon>
        <taxon>Sar</taxon>
        <taxon>Alveolata</taxon>
        <taxon>Perkinsozoa</taxon>
        <taxon>Perkinsea</taxon>
        <taxon>Perkinsida</taxon>
        <taxon>Perkinsidae</taxon>
        <taxon>Perkinsus</taxon>
    </lineage>
</organism>
<feature type="compositionally biased region" description="Basic and acidic residues" evidence="5">
    <location>
        <begin position="968"/>
        <end position="986"/>
    </location>
</feature>
<dbReference type="PANTHER" id="PTHR31679">
    <property type="entry name" value="PEROXISOMAL MEMBRANE PROTEIN PEX30-RELATED"/>
    <property type="match status" value="1"/>
</dbReference>
<feature type="compositionally biased region" description="Low complexity" evidence="5">
    <location>
        <begin position="1273"/>
        <end position="1284"/>
    </location>
</feature>
<dbReference type="EMBL" id="JABANP010000005">
    <property type="protein sequence ID" value="KAF4697171.1"/>
    <property type="molecule type" value="Genomic_DNA"/>
</dbReference>
<evidence type="ECO:0000256" key="4">
    <source>
        <dbReference type="ARBA" id="ARBA00023136"/>
    </source>
</evidence>
<feature type="transmembrane region" description="Helical" evidence="6">
    <location>
        <begin position="916"/>
        <end position="946"/>
    </location>
</feature>
<keyword evidence="4 6" id="KW-0472">Membrane</keyword>
<keyword evidence="3 6" id="KW-1133">Transmembrane helix</keyword>
<dbReference type="InterPro" id="IPR010482">
    <property type="entry name" value="TECPR1-like_DysF"/>
</dbReference>
<accession>A0A7J6PNT2</accession>
<evidence type="ECO:0000313" key="9">
    <source>
        <dbReference type="Proteomes" id="UP000541610"/>
    </source>
</evidence>
<feature type="domain" description="Peroxin/Ferlin" evidence="7">
    <location>
        <begin position="1139"/>
        <end position="1202"/>
    </location>
</feature>
<dbReference type="Pfam" id="PF06398">
    <property type="entry name" value="Pex24p"/>
    <property type="match status" value="1"/>
</dbReference>
<feature type="region of interest" description="Disordered" evidence="5">
    <location>
        <begin position="769"/>
        <end position="794"/>
    </location>
</feature>
<gene>
    <name evidence="8" type="primary">PEX30</name>
    <name evidence="8" type="ORF">FOZ60_011844</name>
</gene>
<evidence type="ECO:0000256" key="3">
    <source>
        <dbReference type="ARBA" id="ARBA00022989"/>
    </source>
</evidence>
<evidence type="ECO:0000259" key="7">
    <source>
        <dbReference type="SMART" id="SM00693"/>
    </source>
</evidence>
<feature type="region of interest" description="Disordered" evidence="5">
    <location>
        <begin position="844"/>
        <end position="871"/>
    </location>
</feature>
<feature type="region of interest" description="Disordered" evidence="5">
    <location>
        <begin position="1101"/>
        <end position="1133"/>
    </location>
</feature>